<reference evidence="13" key="1">
    <citation type="submission" date="2025-08" db="UniProtKB">
        <authorList>
            <consortium name="RefSeq"/>
        </authorList>
    </citation>
    <scope>IDENTIFICATION</scope>
</reference>
<feature type="transmembrane region" description="Helical" evidence="10">
    <location>
        <begin position="661"/>
        <end position="684"/>
    </location>
</feature>
<feature type="transmembrane region" description="Helical" evidence="10">
    <location>
        <begin position="466"/>
        <end position="488"/>
    </location>
</feature>
<keyword evidence="12" id="KW-1185">Reference proteome</keyword>
<keyword evidence="9" id="KW-0807">Transducer</keyword>
<dbReference type="GO" id="GO:0008528">
    <property type="term" value="F:G protein-coupled peptide receptor activity"/>
    <property type="evidence" value="ECO:0007669"/>
    <property type="project" value="TreeGrafter"/>
</dbReference>
<dbReference type="KEGG" id="ccin:107275050"/>
<feature type="transmembrane region" description="Helical" evidence="10">
    <location>
        <begin position="555"/>
        <end position="576"/>
    </location>
</feature>
<comment type="subcellular location">
    <subcellularLocation>
        <location evidence="1">Endomembrane system</location>
        <topology evidence="1">Multi-pass membrane protein</topology>
    </subcellularLocation>
</comment>
<keyword evidence="3 10" id="KW-0812">Transmembrane</keyword>
<dbReference type="PANTHER" id="PTHR47154:SF2">
    <property type="entry name" value="G-PROTEIN COUPLED RECEPTOR MTH-RELATED"/>
    <property type="match status" value="1"/>
</dbReference>
<dbReference type="AlphaFoldDB" id="A0AAJ7FVF9"/>
<evidence type="ECO:0000256" key="2">
    <source>
        <dbReference type="ARBA" id="ARBA00008979"/>
    </source>
</evidence>
<evidence type="ECO:0000256" key="4">
    <source>
        <dbReference type="ARBA" id="ARBA00022729"/>
    </source>
</evidence>
<dbReference type="SUPFAM" id="SSF81321">
    <property type="entry name" value="Family A G protein-coupled receptor-like"/>
    <property type="match status" value="1"/>
</dbReference>
<keyword evidence="5 10" id="KW-1133">Transmembrane helix</keyword>
<dbReference type="PANTHER" id="PTHR47154">
    <property type="entry name" value="G-PROTEIN COUPLED RECEPTOR MTH-RELATED"/>
    <property type="match status" value="1"/>
</dbReference>
<dbReference type="PROSITE" id="PS50261">
    <property type="entry name" value="G_PROTEIN_RECEP_F2_4"/>
    <property type="match status" value="1"/>
</dbReference>
<dbReference type="GO" id="GO:0012505">
    <property type="term" value="C:endomembrane system"/>
    <property type="evidence" value="ECO:0007669"/>
    <property type="project" value="UniProtKB-SubCell"/>
</dbReference>
<evidence type="ECO:0000259" key="11">
    <source>
        <dbReference type="PROSITE" id="PS50261"/>
    </source>
</evidence>
<dbReference type="Gene3D" id="2.170.180.11">
    <property type="entry name" value="Methuselah ectodomain, domain 2"/>
    <property type="match status" value="1"/>
</dbReference>
<gene>
    <name evidence="13" type="primary">LOC107275050</name>
</gene>
<sequence>MKNGPHVNLESVKSTAHSQYFFKVPMHVPHHVPQERDQGRTVMTSFPERERVPKKPMRIIPLFLLTHLYLLNEVLITESTKIRRCCSPGEALSTDGDVFACIPAPYDTLELYELDPFSRGLPTCSPSENLRSTPLASAPLDISADACLDVLYRTNQSSFLAVLNCASENPNYKEESMIIHQPTVLPLRRCCSSGEVFSTSSRACVPASQEVPVTSLVAGLGILEYVTLLRGPPECPHAIMDYEVNVTDINFHSGQLQVSVPMANKAKSFWVNQENSCVDSNPRKDLLTIRVCREPEFCQDHPCLRKCCSEDEAFVNGICQPLPSHMTVHKLHEEISKISTMTANRSEDVLRATDYGLLIGNPCLDGMYPVEKHDNWHITSEGYLFVPGYKTYEHQEFCFDLLYNRSGTQDAFYPFVCFDPLPVNDVLNTRYYVNMVLMMTSCTFLLITLLVYVCLPGLQNLHGKTLMCYVSSLLVAFLCLVFTTLSTPRSSPEDEQEFGLKWNLNCVTLGYVMLFAFLSTFSWLNVMCFDIWWTFGGASGAANRAAKGDGQRKRFLCYCLYAWGLPLLICSLGYLLDQYDSINPYFRPYIGKKSCWFHNESIYHGEFIYFTAPTMIQLIINIVFFALTARSCNRVKSEIQRVMANPSDSRNRRFRADKTRLLMNVKLFIVMGVTWMFEFISNILNHYAYLIIDWNYIFYASDCLNCLQGVLIFILFVLKRQVYHALRRRFGLVKNAKASTTGIHDPFRVKKSASSSTIMSTCVTSSSP</sequence>
<evidence type="ECO:0000313" key="13">
    <source>
        <dbReference type="RefSeq" id="XP_015610281.1"/>
    </source>
</evidence>
<keyword evidence="4" id="KW-0732">Signal</keyword>
<evidence type="ECO:0000256" key="6">
    <source>
        <dbReference type="ARBA" id="ARBA00023040"/>
    </source>
</evidence>
<evidence type="ECO:0000256" key="5">
    <source>
        <dbReference type="ARBA" id="ARBA00022989"/>
    </source>
</evidence>
<feature type="transmembrane region" description="Helical" evidence="10">
    <location>
        <begin position="607"/>
        <end position="627"/>
    </location>
</feature>
<dbReference type="InterPro" id="IPR023311">
    <property type="entry name" value="Methusela_ecto_dom_2"/>
</dbReference>
<evidence type="ECO:0000256" key="7">
    <source>
        <dbReference type="ARBA" id="ARBA00023136"/>
    </source>
</evidence>
<evidence type="ECO:0000256" key="10">
    <source>
        <dbReference type="SAM" id="Phobius"/>
    </source>
</evidence>
<feature type="domain" description="G-protein coupled receptors family 2 profile 2" evidence="11">
    <location>
        <begin position="430"/>
        <end position="720"/>
    </location>
</feature>
<feature type="transmembrane region" description="Helical" evidence="10">
    <location>
        <begin position="696"/>
        <end position="718"/>
    </location>
</feature>
<dbReference type="Gene3D" id="1.20.1070.10">
    <property type="entry name" value="Rhodopsin 7-helix transmembrane proteins"/>
    <property type="match status" value="1"/>
</dbReference>
<comment type="similarity">
    <text evidence="2">Belongs to the G-protein coupled receptor 2 family. Mth subfamily.</text>
</comment>
<dbReference type="InterPro" id="IPR017981">
    <property type="entry name" value="GPCR_2-like_7TM"/>
</dbReference>
<protein>
    <submittedName>
        <fullName evidence="13">G-protein coupled receptor Mth2</fullName>
    </submittedName>
</protein>
<keyword evidence="6" id="KW-0297">G-protein coupled receptor</keyword>
<dbReference type="SUPFAM" id="SSF63877">
    <property type="entry name" value="Methuselah ectodomain"/>
    <property type="match status" value="1"/>
</dbReference>
<organism evidence="12 13">
    <name type="scientific">Cephus cinctus</name>
    <name type="common">Wheat stem sawfly</name>
    <dbReference type="NCBI Taxonomy" id="211228"/>
    <lineage>
        <taxon>Eukaryota</taxon>
        <taxon>Metazoa</taxon>
        <taxon>Ecdysozoa</taxon>
        <taxon>Arthropoda</taxon>
        <taxon>Hexapoda</taxon>
        <taxon>Insecta</taxon>
        <taxon>Pterygota</taxon>
        <taxon>Neoptera</taxon>
        <taxon>Endopterygota</taxon>
        <taxon>Hymenoptera</taxon>
        <taxon>Cephoidea</taxon>
        <taxon>Cephidae</taxon>
        <taxon>Cephus</taxon>
    </lineage>
</organism>
<name>A0AAJ7FVF9_CEPCN</name>
<dbReference type="InterPro" id="IPR051384">
    <property type="entry name" value="Mth_GPCR"/>
</dbReference>
<keyword evidence="7 10" id="KW-0472">Membrane</keyword>
<evidence type="ECO:0000256" key="8">
    <source>
        <dbReference type="ARBA" id="ARBA00023170"/>
    </source>
</evidence>
<evidence type="ECO:0000256" key="9">
    <source>
        <dbReference type="ARBA" id="ARBA00023224"/>
    </source>
</evidence>
<evidence type="ECO:0000256" key="3">
    <source>
        <dbReference type="ARBA" id="ARBA00022692"/>
    </source>
</evidence>
<evidence type="ECO:0000256" key="1">
    <source>
        <dbReference type="ARBA" id="ARBA00004127"/>
    </source>
</evidence>
<accession>A0AAJ7FVF9</accession>
<dbReference type="CDD" id="cd15039">
    <property type="entry name" value="7tmB3_Methuselah-like"/>
    <property type="match status" value="1"/>
</dbReference>
<dbReference type="GO" id="GO:0005886">
    <property type="term" value="C:plasma membrane"/>
    <property type="evidence" value="ECO:0007669"/>
    <property type="project" value="TreeGrafter"/>
</dbReference>
<keyword evidence="8 13" id="KW-0675">Receptor</keyword>
<dbReference type="GeneID" id="107275050"/>
<feature type="transmembrane region" description="Helical" evidence="10">
    <location>
        <begin position="508"/>
        <end position="535"/>
    </location>
</feature>
<feature type="transmembrane region" description="Helical" evidence="10">
    <location>
        <begin position="431"/>
        <end position="454"/>
    </location>
</feature>
<proteinExistence type="inferred from homology"/>
<dbReference type="GO" id="GO:0007166">
    <property type="term" value="P:cell surface receptor signaling pathway"/>
    <property type="evidence" value="ECO:0007669"/>
    <property type="project" value="InterPro"/>
</dbReference>
<dbReference type="RefSeq" id="XP_015610281.1">
    <property type="nucleotide sequence ID" value="XM_015754795.2"/>
</dbReference>
<dbReference type="InterPro" id="IPR036272">
    <property type="entry name" value="Methuselah_N_sf"/>
</dbReference>
<dbReference type="Proteomes" id="UP000694920">
    <property type="component" value="Unplaced"/>
</dbReference>
<evidence type="ECO:0000313" key="12">
    <source>
        <dbReference type="Proteomes" id="UP000694920"/>
    </source>
</evidence>